<evidence type="ECO:0000259" key="13">
    <source>
        <dbReference type="Pfam" id="PF00593"/>
    </source>
</evidence>
<accession>A0A327R2F7</accession>
<dbReference type="OrthoDB" id="9768177at2"/>
<dbReference type="NCBIfam" id="TIGR04057">
    <property type="entry name" value="SusC_RagA_signa"/>
    <property type="match status" value="1"/>
</dbReference>
<dbReference type="RefSeq" id="WP_111624392.1">
    <property type="nucleotide sequence ID" value="NZ_QLLN01000005.1"/>
</dbReference>
<keyword evidence="8" id="KW-0675">Receptor</keyword>
<keyword evidence="3 10" id="KW-1134">Transmembrane beta strand</keyword>
<feature type="region of interest" description="Disordered" evidence="12">
    <location>
        <begin position="231"/>
        <end position="252"/>
    </location>
</feature>
<dbReference type="Gene3D" id="2.60.40.1120">
    <property type="entry name" value="Carboxypeptidase-like, regulatory domain"/>
    <property type="match status" value="1"/>
</dbReference>
<comment type="similarity">
    <text evidence="10 11">Belongs to the TonB-dependent receptor family.</text>
</comment>
<dbReference type="AlphaFoldDB" id="A0A327R2F7"/>
<dbReference type="Proteomes" id="UP000249696">
    <property type="component" value="Unassembled WGS sequence"/>
</dbReference>
<keyword evidence="6 11" id="KW-0798">TonB box</keyword>
<dbReference type="InterPro" id="IPR037066">
    <property type="entry name" value="Plug_dom_sf"/>
</dbReference>
<name>A0A327R2F7_9FLAO</name>
<evidence type="ECO:0000259" key="14">
    <source>
        <dbReference type="Pfam" id="PF07715"/>
    </source>
</evidence>
<dbReference type="SUPFAM" id="SSF56935">
    <property type="entry name" value="Porins"/>
    <property type="match status" value="1"/>
</dbReference>
<dbReference type="GO" id="GO:0044718">
    <property type="term" value="P:siderophore transmembrane transport"/>
    <property type="evidence" value="ECO:0007669"/>
    <property type="project" value="TreeGrafter"/>
</dbReference>
<dbReference type="InterPro" id="IPR012910">
    <property type="entry name" value="Plug_dom"/>
</dbReference>
<dbReference type="Gene3D" id="2.170.130.10">
    <property type="entry name" value="TonB-dependent receptor, plug domain"/>
    <property type="match status" value="1"/>
</dbReference>
<feature type="domain" description="TonB-dependent receptor-like beta-barrel" evidence="13">
    <location>
        <begin position="476"/>
        <end position="835"/>
    </location>
</feature>
<dbReference type="FunFam" id="2.60.40.1120:FF:000003">
    <property type="entry name" value="Outer membrane protein Omp121"/>
    <property type="match status" value="1"/>
</dbReference>
<dbReference type="InterPro" id="IPR023997">
    <property type="entry name" value="TonB-dep_OMP_SusC/RagA_CS"/>
</dbReference>
<keyword evidence="16" id="KW-1185">Reference proteome</keyword>
<feature type="domain" description="TonB-dependent receptor plug" evidence="14">
    <location>
        <begin position="152"/>
        <end position="279"/>
    </location>
</feature>
<sequence>MKQVTTKLPRTIASPPEIGLKQLFSCLFLLMAFFHMQAISGSGEINVNSTEVLAPQDLEITGTVSDANGAPLPGASILVKGTNNGTTSDFDGNYSITVSGNASVLVFSYIGFTSKEVTVKGQSSINVSLEESNQALDEVVVTALGIERDRKTLGYATSKVDSEEFSVNRTPNFMDALQGKVAGVNISALGSGPQGSSKIRIRGISSFGNNNSPLIVVNGVPINNTSFGVESGAGEVGSNRNSDSGDGLSSINPDDVESMTILKGAAASALYGSRAKDGVIMITTKNRSEEGGVEVTFNTNYTNGTPLDFTDYQYEYGQGEGGVRPNAPFPNSGVWSFGEPVGGTQILFDGLVVPYEPQRNKIREYYRNSSTLMNTISVASGGENGGINFSAANMDATSILPGSKYSRRTINLGFTQKLKKFTISGNINYSNEERINPPNIAEQDFSPVVIYTLASTMPMDLLKENCCDNNGDEISYSRFTNRTNPYFALKRFENNRRDRVFGNITTTYNFTDWLSAQARIGQDYYMRDVDYNLPTGSQRQAAAPPGFVNGEYIQDQRRFREVNADFLISANKNFGEFGTMLNFGGNQMYQRSDINTILGRNFYTRDLYTIGNASTVSPNYSRSERQVNSLYAAAELSYGGYLYLNGTMRNDWFSTLSPANRSILYPSVTGSFVFSQAMKNRPQWLSFGKIRVAYAQVGSDTDVAPYSDNLFYTVNPLQLLNQPVGGINTSTIPNPNLKPMQVTEREVGLELTLFNNLRFEASYYNKLSSDQILQAQTSDASGYSTRLINVGKSRNEGVEVFISATPIQTDNFSWNTSSNLSYNTSEVLSLGENVDDSFITVGNSQFHGELRQVVGKPMAQLYGWGYLRDDQGNQIFDANNGLPLRSKEQIEFGTALPVWVGGFTNSFKYKNLTLSFLVDYKLGHKMISGTHVNAYRHGLDKATLVGRDVGYVIGEGVNLDGSVNTTRAAIQPYYETIRSHRGSEESLFNAGSWQLRQVSLGYDFTKHLKKINFVKGLKFDIVANNVAVLKKWVPHIHPDQNGIIGDQFVGLEATGLPITRDIGFNMNIKF</sequence>
<dbReference type="GO" id="GO:0015344">
    <property type="term" value="F:siderophore uptake transmembrane transporter activity"/>
    <property type="evidence" value="ECO:0007669"/>
    <property type="project" value="TreeGrafter"/>
</dbReference>
<dbReference type="Pfam" id="PF07715">
    <property type="entry name" value="Plug"/>
    <property type="match status" value="1"/>
</dbReference>
<dbReference type="EMBL" id="QLLN01000005">
    <property type="protein sequence ID" value="RAJ10238.1"/>
    <property type="molecule type" value="Genomic_DNA"/>
</dbReference>
<evidence type="ECO:0000313" key="16">
    <source>
        <dbReference type="Proteomes" id="UP000249696"/>
    </source>
</evidence>
<dbReference type="SUPFAM" id="SSF49464">
    <property type="entry name" value="Carboxypeptidase regulatory domain-like"/>
    <property type="match status" value="1"/>
</dbReference>
<dbReference type="InterPro" id="IPR000531">
    <property type="entry name" value="Beta-barrel_TonB"/>
</dbReference>
<keyword evidence="5" id="KW-0732">Signal</keyword>
<evidence type="ECO:0000256" key="9">
    <source>
        <dbReference type="ARBA" id="ARBA00023237"/>
    </source>
</evidence>
<dbReference type="GO" id="GO:0009279">
    <property type="term" value="C:cell outer membrane"/>
    <property type="evidence" value="ECO:0007669"/>
    <property type="project" value="UniProtKB-SubCell"/>
</dbReference>
<dbReference type="PANTHER" id="PTHR30069">
    <property type="entry name" value="TONB-DEPENDENT OUTER MEMBRANE RECEPTOR"/>
    <property type="match status" value="1"/>
</dbReference>
<dbReference type="Pfam" id="PF13715">
    <property type="entry name" value="CarbopepD_reg_2"/>
    <property type="match status" value="1"/>
</dbReference>
<evidence type="ECO:0000256" key="8">
    <source>
        <dbReference type="ARBA" id="ARBA00023170"/>
    </source>
</evidence>
<gene>
    <name evidence="15" type="ORF">LV92_02987</name>
</gene>
<evidence type="ECO:0000256" key="2">
    <source>
        <dbReference type="ARBA" id="ARBA00022448"/>
    </source>
</evidence>
<reference evidence="15 16" key="1">
    <citation type="submission" date="2018-06" db="EMBL/GenBank/DDBJ databases">
        <title>Genomic Encyclopedia of Archaeal and Bacterial Type Strains, Phase II (KMG-II): from individual species to whole genera.</title>
        <authorList>
            <person name="Goeker M."/>
        </authorList>
    </citation>
    <scope>NUCLEOTIDE SEQUENCE [LARGE SCALE GENOMIC DNA]</scope>
    <source>
        <strain evidence="15 16">DSM 23522</strain>
    </source>
</reference>
<comment type="subcellular location">
    <subcellularLocation>
        <location evidence="1 10">Cell outer membrane</location>
        <topology evidence="1 10">Multi-pass membrane protein</topology>
    </subcellularLocation>
</comment>
<evidence type="ECO:0000256" key="5">
    <source>
        <dbReference type="ARBA" id="ARBA00022729"/>
    </source>
</evidence>
<dbReference type="Gene3D" id="2.40.170.20">
    <property type="entry name" value="TonB-dependent receptor, beta-barrel domain"/>
    <property type="match status" value="1"/>
</dbReference>
<dbReference type="InterPro" id="IPR039426">
    <property type="entry name" value="TonB-dep_rcpt-like"/>
</dbReference>
<evidence type="ECO:0000313" key="15">
    <source>
        <dbReference type="EMBL" id="RAJ10238.1"/>
    </source>
</evidence>
<dbReference type="NCBIfam" id="TIGR04056">
    <property type="entry name" value="OMP_RagA_SusC"/>
    <property type="match status" value="1"/>
</dbReference>
<dbReference type="PROSITE" id="PS52016">
    <property type="entry name" value="TONB_DEPENDENT_REC_3"/>
    <property type="match status" value="1"/>
</dbReference>
<protein>
    <submittedName>
        <fullName evidence="15">TonB-linked SusC/RagA family outer membrane protein</fullName>
    </submittedName>
</protein>
<feature type="compositionally biased region" description="Polar residues" evidence="12">
    <location>
        <begin position="238"/>
        <end position="252"/>
    </location>
</feature>
<evidence type="ECO:0000256" key="10">
    <source>
        <dbReference type="PROSITE-ProRule" id="PRU01360"/>
    </source>
</evidence>
<evidence type="ECO:0000256" key="7">
    <source>
        <dbReference type="ARBA" id="ARBA00023136"/>
    </source>
</evidence>
<keyword evidence="4 10" id="KW-0812">Transmembrane</keyword>
<dbReference type="Pfam" id="PF00593">
    <property type="entry name" value="TonB_dep_Rec_b-barrel"/>
    <property type="match status" value="1"/>
</dbReference>
<evidence type="ECO:0000256" key="3">
    <source>
        <dbReference type="ARBA" id="ARBA00022452"/>
    </source>
</evidence>
<evidence type="ECO:0000256" key="6">
    <source>
        <dbReference type="ARBA" id="ARBA00023077"/>
    </source>
</evidence>
<evidence type="ECO:0000256" key="4">
    <source>
        <dbReference type="ARBA" id="ARBA00022692"/>
    </source>
</evidence>
<evidence type="ECO:0000256" key="1">
    <source>
        <dbReference type="ARBA" id="ARBA00004571"/>
    </source>
</evidence>
<evidence type="ECO:0000256" key="12">
    <source>
        <dbReference type="SAM" id="MobiDB-lite"/>
    </source>
</evidence>
<comment type="caution">
    <text evidence="15">The sequence shown here is derived from an EMBL/GenBank/DDBJ whole genome shotgun (WGS) entry which is preliminary data.</text>
</comment>
<evidence type="ECO:0000256" key="11">
    <source>
        <dbReference type="RuleBase" id="RU003357"/>
    </source>
</evidence>
<keyword evidence="7 10" id="KW-0472">Membrane</keyword>
<dbReference type="PANTHER" id="PTHR30069:SF29">
    <property type="entry name" value="HEMOGLOBIN AND HEMOGLOBIN-HAPTOGLOBIN-BINDING PROTEIN 1-RELATED"/>
    <property type="match status" value="1"/>
</dbReference>
<organism evidence="15 16">
    <name type="scientific">Arenibacter echinorum</name>
    <dbReference type="NCBI Taxonomy" id="440515"/>
    <lineage>
        <taxon>Bacteria</taxon>
        <taxon>Pseudomonadati</taxon>
        <taxon>Bacteroidota</taxon>
        <taxon>Flavobacteriia</taxon>
        <taxon>Flavobacteriales</taxon>
        <taxon>Flavobacteriaceae</taxon>
        <taxon>Arenibacter</taxon>
    </lineage>
</organism>
<keyword evidence="9 10" id="KW-0998">Cell outer membrane</keyword>
<dbReference type="InterPro" id="IPR036942">
    <property type="entry name" value="Beta-barrel_TonB_sf"/>
</dbReference>
<dbReference type="InterPro" id="IPR008969">
    <property type="entry name" value="CarboxyPept-like_regulatory"/>
</dbReference>
<proteinExistence type="inferred from homology"/>
<keyword evidence="2 10" id="KW-0813">Transport</keyword>
<dbReference type="InterPro" id="IPR023996">
    <property type="entry name" value="TonB-dep_OMP_SusC/RagA"/>
</dbReference>